<dbReference type="InterPro" id="IPR050091">
    <property type="entry name" value="PKS_NRPS_Biosynth_Enz"/>
</dbReference>
<dbReference type="InterPro" id="IPR057326">
    <property type="entry name" value="KR_dom"/>
</dbReference>
<dbReference type="SUPFAM" id="SSF50129">
    <property type="entry name" value="GroES-like"/>
    <property type="match status" value="1"/>
</dbReference>
<protein>
    <recommendedName>
        <fullName evidence="14">Carrier domain-containing protein</fullName>
    </recommendedName>
</protein>
<dbReference type="PROSITE" id="PS52019">
    <property type="entry name" value="PKS_MFAS_DH"/>
    <property type="match status" value="1"/>
</dbReference>
<dbReference type="SUPFAM" id="SSF52151">
    <property type="entry name" value="FabD/lysophospholipase-like"/>
    <property type="match status" value="1"/>
</dbReference>
<dbReference type="InterPro" id="IPR016039">
    <property type="entry name" value="Thiolase-like"/>
</dbReference>
<feature type="active site" description="Proton acceptor; for dehydratase activity" evidence="8">
    <location>
        <position position="914"/>
    </location>
</feature>
<dbReference type="Gene3D" id="3.40.50.720">
    <property type="entry name" value="NAD(P)-binding Rossmann-like Domain"/>
    <property type="match status" value="2"/>
</dbReference>
<evidence type="ECO:0000256" key="5">
    <source>
        <dbReference type="ARBA" id="ARBA00022857"/>
    </source>
</evidence>
<evidence type="ECO:0000259" key="10">
    <source>
        <dbReference type="PROSITE" id="PS52004"/>
    </source>
</evidence>
<dbReference type="GO" id="GO:0004312">
    <property type="term" value="F:fatty acid synthase activity"/>
    <property type="evidence" value="ECO:0007669"/>
    <property type="project" value="TreeGrafter"/>
</dbReference>
<dbReference type="SMART" id="SM00829">
    <property type="entry name" value="PKS_ER"/>
    <property type="match status" value="1"/>
</dbReference>
<dbReference type="SMART" id="SM00825">
    <property type="entry name" value="PKS_KS"/>
    <property type="match status" value="1"/>
</dbReference>
<accession>A0A9W9QHG4</accession>
<evidence type="ECO:0008006" key="14">
    <source>
        <dbReference type="Google" id="ProtNLM"/>
    </source>
</evidence>
<dbReference type="Gene3D" id="3.40.366.10">
    <property type="entry name" value="Malonyl-Coenzyme A Acyl Carrier Protein, domain 2"/>
    <property type="match status" value="1"/>
</dbReference>
<sequence length="2480" mass="272622">MQNQDIHWDGYAIAGGVGDGDEFWKMLVDKRDGLCETPPSRCSKEASMNPDRGTPRDVTKGFFLQEDPSLFDASFFSIPPQEAARLDPQQRLLMEVVRECLENSGETKWRDEKIGCFIGVFGEDWLEMSHKDLQDVGQIYPIATGGFALANQVSYRFGLQGPSMTIQTACSSSLVSLHEACLALLSGECSTALVGGTSLIWSPTMTDSLNQSLVLSPSGISQTFDANADGYGRGEAINCIYLKPLNDALRDNDPIRAVIRSTVSNHDGKTPNFTNPCPSSQENLIRRAYEVAGIHSIDDTPIFECHGTGTAIGDVIEASVVAKLTQEKDTYITAVKPNVGHSEGASGITSIIKAVLSLEHKTIPPNIHFQTPNPKIPFSEAKLHVPVEPTPWPNHRPHRISVNSFGIGGSNAHVILESSSTIISKPIPVSLDCRNDPQLLVVSAHTADTLRKRISQITTYINNHPNYLPDLAHTLGCRREHLQQRAFAVSRPSNLPLEETAFTGSITISPNVIFVFTGQGAQWPAMGKALLESFPRFKQDMRRMDEALQRLPDHPNWLLYDELSRESTDSRIHEAEYSQPLCVALQIGIVNILTSWGIRPSTVVGHSSGEIVAAYAAGAISMRTAIMVAYYRGKVAKSLEGLGSMVAVGLSPEEALPYLTPGVVVACHNSPHSITLSGDKESVDNIVTKIKAASSETLCRRLPVRIAYHSDHMKHIGLEYQRCIAREIEHEEAMLPFCSTVTGETITDCHKLDPSYWRQNLESPVLFTEAIQSLPAGGIPVFIEIGPHSALAAPLRQIFRTLAGKPPVYIPTIFRYDEDVKSQLLRTAGQAHASGITLDLNAVIGRGKVLTDIPPYPWQHNRSYWNESRLSRDWRQRKYPHHEILGSRVVDTTDDDPSWRNLVTLDDVSWLLDHVIQGTVTFPGAGFVSMAGEAIQQLDMSSDGYSIRNTTFITPLLFHERDRIEIITSLSPIEVADRVVSGWHRFKIMTHDGDGWTMHCEGQVRPGTEDPPQCSPICSYSRVVPSEGVYRALKRSGIEYGPQFQGLENITADPTGSRATATVLGNCGLPGSRYSLHPTAIDQCLQLMGVAGSRGLLRKLSSIYVPAVIDYMFVAPGGPSLLTTAQTQFGVRDGQVGSATAMVDDHIVLSIENAYLFALENEHSDYGTGPSNLVSHLEWQPDIDLMLPSTLLSMPHDNTQNAINIKALGQLSALYVLETADQIRSIDPGSEYLVKWKNYLLIEASDIKTGAQRPIYPNSSDWAYLNSAKRQSLIRDIMAQAKFTFDAPLVQCMQILYDCSKELVSGDVDPLDVLMKDNFLHHFHAAHTQYASWEPFLPLLSHSNPALRVLEIGAGTGSATAMALEHLKSKDGVRMYGEYVFTDISSGFMATAKERFADEQCIEYKVLDITLDPTEQGFDAHNFDLVIASNVSSHFTPLRDFALKFQSRCYMLLQVSRHHYDMYIAFSNPQAGSCCMKSVPSPKKSSTYSSQGVFSGWWLGEDDDRTYKPHVSPTRWHRELQTAGFNGAEVVAYDSKPPYHISASYLSRPLNSVFIQPKICLLTRTPNHPQWVRAIELAFEDKGYSTSWTTLDQEPPKGQFIISLLDSESSAILGQSEESYLAVQHYVEKAEECKILWLTESTSHTCSDPGHGLIHGFARTLRAELLLDISVLEFPSWELNSAKAAIQVCEKIIKSRAQSLPDPEYEFAFHEGNIKVGRYHWAPLTEQLKSSPLPDTARKLNLTAFGLLDTLQWALKEPSELGPGQVEVEIEYAGLNFKDMMVAMGFFGDKRDLGLEGSGVILRIGADVKQLSVGERVVLMHPGALCSRMTVPEEACIKLPEKLSMADAATMLAAYVTVLYSLLEVGLLKHGQSVLIHSACGGVGIAAIQVCQAVGAQIYATVGNEAKVNYLMETYGLSRDRIFNSRSASFKTDLMRVTAGRGVDIVLNSLSGNLLHASWQCVAKFGRMIELGKRDFIGHGVLDMSVFESNRTFVGVDLAQIGKEAPEILKSMLAIFSDWYRRGWIQPIHPIKVFEAADIVSAFRYMQGGTHLGKIVVHLPANSNSLPLPIVKSFPSFRSDAAYLLVGGLGGIGRSVSTWLVERGAKELIFLSRSAGKSNEDQKFIHELETQDCHVICVVGDVTNREDVEEAIGRRTRPLAGVIQMAVDLKDRLFLQMSHSEWAAALAPKLTGSWNLHHATMHHPLDFFVLFGSIAGVCGNAGQANYAAATTFLEAFSRFRRQRGLACSVLNLGVVGDAGAASRNPRFLQRVQSIALHVLNEAEVIDGLAAAIRISPTDSASPTGAVTVGLTHMKRRSDLPKEMFLGGRDARFSIYPNLESTSGAVGGDQSKQVSALKALLGEIQRDPSLLGKKETEITLIKELGRFVSQNLSGQTQEQTQDGTDDANYIVAMAEIAVDSLMAIEVRNWLRRSLGVELPTVEINRAGNLGGLVKVVMKGLKEKYDQNSISETAAGQQASEN</sequence>
<dbReference type="GO" id="GO:0004315">
    <property type="term" value="F:3-oxoacyl-[acyl-carrier-protein] synthase activity"/>
    <property type="evidence" value="ECO:0007669"/>
    <property type="project" value="InterPro"/>
</dbReference>
<keyword evidence="1" id="KW-0596">Phosphopantetheine</keyword>
<dbReference type="Gene3D" id="3.30.70.3290">
    <property type="match status" value="1"/>
</dbReference>
<feature type="domain" description="PKS/mFAS DH" evidence="11">
    <location>
        <begin position="882"/>
        <end position="1173"/>
    </location>
</feature>
<dbReference type="Pfam" id="PF08240">
    <property type="entry name" value="ADH_N"/>
    <property type="match status" value="1"/>
</dbReference>
<evidence type="ECO:0000256" key="7">
    <source>
        <dbReference type="ARBA" id="ARBA00023315"/>
    </source>
</evidence>
<evidence type="ECO:0000256" key="1">
    <source>
        <dbReference type="ARBA" id="ARBA00022450"/>
    </source>
</evidence>
<dbReference type="Pfam" id="PF00109">
    <property type="entry name" value="ketoacyl-synt"/>
    <property type="match status" value="1"/>
</dbReference>
<dbReference type="FunFam" id="3.40.50.720:FF:000209">
    <property type="entry name" value="Polyketide synthase Pks12"/>
    <property type="match status" value="1"/>
</dbReference>
<dbReference type="Pfam" id="PF13602">
    <property type="entry name" value="ADH_zinc_N_2"/>
    <property type="match status" value="1"/>
</dbReference>
<evidence type="ECO:0000259" key="11">
    <source>
        <dbReference type="PROSITE" id="PS52019"/>
    </source>
</evidence>
<dbReference type="InterPro" id="IPR049552">
    <property type="entry name" value="PKS_DH_N"/>
</dbReference>
<dbReference type="EMBL" id="JAPZBQ010000003">
    <property type="protein sequence ID" value="KAJ5337991.1"/>
    <property type="molecule type" value="Genomic_DNA"/>
</dbReference>
<dbReference type="Proteomes" id="UP001147695">
    <property type="component" value="Unassembled WGS sequence"/>
</dbReference>
<dbReference type="InterPro" id="IPR020806">
    <property type="entry name" value="PKS_PP-bd"/>
</dbReference>
<dbReference type="GO" id="GO:0016491">
    <property type="term" value="F:oxidoreductase activity"/>
    <property type="evidence" value="ECO:0007669"/>
    <property type="project" value="InterPro"/>
</dbReference>
<dbReference type="InterPro" id="IPR011032">
    <property type="entry name" value="GroES-like_sf"/>
</dbReference>
<dbReference type="SUPFAM" id="SSF51735">
    <property type="entry name" value="NAD(P)-binding Rossmann-fold domains"/>
    <property type="match status" value="2"/>
</dbReference>
<dbReference type="Pfam" id="PF08659">
    <property type="entry name" value="KR"/>
    <property type="match status" value="1"/>
</dbReference>
<evidence type="ECO:0000313" key="12">
    <source>
        <dbReference type="EMBL" id="KAJ5337991.1"/>
    </source>
</evidence>
<keyword evidence="3" id="KW-0489">Methyltransferase</keyword>
<dbReference type="GO" id="GO:0008168">
    <property type="term" value="F:methyltransferase activity"/>
    <property type="evidence" value="ECO:0007669"/>
    <property type="project" value="UniProtKB-KW"/>
</dbReference>
<dbReference type="InterPro" id="IPR036736">
    <property type="entry name" value="ACP-like_sf"/>
</dbReference>
<dbReference type="SMART" id="SM00822">
    <property type="entry name" value="PKS_KR"/>
    <property type="match status" value="1"/>
</dbReference>
<dbReference type="SUPFAM" id="SSF47336">
    <property type="entry name" value="ACP-like"/>
    <property type="match status" value="1"/>
</dbReference>
<evidence type="ECO:0000256" key="6">
    <source>
        <dbReference type="ARBA" id="ARBA00023268"/>
    </source>
</evidence>
<dbReference type="SMART" id="SM00826">
    <property type="entry name" value="PKS_DH"/>
    <property type="match status" value="1"/>
</dbReference>
<dbReference type="InterPro" id="IPR013154">
    <property type="entry name" value="ADH-like_N"/>
</dbReference>
<dbReference type="Gene3D" id="3.40.47.10">
    <property type="match status" value="1"/>
</dbReference>
<dbReference type="Gene3D" id="1.10.1200.10">
    <property type="entry name" value="ACP-like"/>
    <property type="match status" value="1"/>
</dbReference>
<name>A0A9W9QHG4_PENBR</name>
<dbReference type="InterPro" id="IPR042104">
    <property type="entry name" value="PKS_dehydratase_sf"/>
</dbReference>
<keyword evidence="4" id="KW-0808">Transferase</keyword>
<feature type="region of interest" description="N-terminal hotdog fold" evidence="8">
    <location>
        <begin position="882"/>
        <end position="1011"/>
    </location>
</feature>
<dbReference type="InterPro" id="IPR016035">
    <property type="entry name" value="Acyl_Trfase/lysoPLipase"/>
</dbReference>
<dbReference type="GO" id="GO:0032259">
    <property type="term" value="P:methylation"/>
    <property type="evidence" value="ECO:0007669"/>
    <property type="project" value="UniProtKB-KW"/>
</dbReference>
<dbReference type="Gene3D" id="3.40.50.150">
    <property type="entry name" value="Vaccinia Virus protein VP39"/>
    <property type="match status" value="1"/>
</dbReference>
<feature type="region of interest" description="C-terminal hotdog fold" evidence="8">
    <location>
        <begin position="1021"/>
        <end position="1173"/>
    </location>
</feature>
<dbReference type="InterPro" id="IPR032821">
    <property type="entry name" value="PKS_assoc"/>
</dbReference>
<dbReference type="SMART" id="SM00827">
    <property type="entry name" value="PKS_AT"/>
    <property type="match status" value="1"/>
</dbReference>
<dbReference type="InterPro" id="IPR014030">
    <property type="entry name" value="Ketoacyl_synth_N"/>
</dbReference>
<dbReference type="GO" id="GO:0006633">
    <property type="term" value="P:fatty acid biosynthetic process"/>
    <property type="evidence" value="ECO:0007669"/>
    <property type="project" value="InterPro"/>
</dbReference>
<dbReference type="InterPro" id="IPR009081">
    <property type="entry name" value="PP-bd_ACP"/>
</dbReference>
<dbReference type="InterPro" id="IPR013968">
    <property type="entry name" value="PKS_KR"/>
</dbReference>
<dbReference type="SMART" id="SM00823">
    <property type="entry name" value="PKS_PP"/>
    <property type="match status" value="1"/>
</dbReference>
<dbReference type="GO" id="GO:0030639">
    <property type="term" value="P:polyketide biosynthetic process"/>
    <property type="evidence" value="ECO:0007669"/>
    <property type="project" value="UniProtKB-ARBA"/>
</dbReference>
<feature type="active site" description="Proton donor; for dehydratase activity" evidence="8">
    <location>
        <position position="1082"/>
    </location>
</feature>
<reference evidence="12" key="2">
    <citation type="journal article" date="2023" name="IMA Fungus">
        <title>Comparative genomic study of the Penicillium genus elucidates a diverse pangenome and 15 lateral gene transfer events.</title>
        <authorList>
            <person name="Petersen C."/>
            <person name="Sorensen T."/>
            <person name="Nielsen M.R."/>
            <person name="Sondergaard T.E."/>
            <person name="Sorensen J.L."/>
            <person name="Fitzpatrick D.A."/>
            <person name="Frisvad J.C."/>
            <person name="Nielsen K.L."/>
        </authorList>
    </citation>
    <scope>NUCLEOTIDE SEQUENCE</scope>
    <source>
        <strain evidence="12">IBT 35673</strain>
    </source>
</reference>
<dbReference type="InterPro" id="IPR014043">
    <property type="entry name" value="Acyl_transferase_dom"/>
</dbReference>
<dbReference type="InterPro" id="IPR016036">
    <property type="entry name" value="Malonyl_transacylase_ACP-bd"/>
</dbReference>
<dbReference type="Gene3D" id="3.90.180.10">
    <property type="entry name" value="Medium-chain alcohol dehydrogenases, catalytic domain"/>
    <property type="match status" value="1"/>
</dbReference>
<dbReference type="SUPFAM" id="SSF55048">
    <property type="entry name" value="Probable ACP-binding domain of malonyl-CoA ACP transacylase"/>
    <property type="match status" value="1"/>
</dbReference>
<proteinExistence type="predicted"/>
<evidence type="ECO:0000256" key="3">
    <source>
        <dbReference type="ARBA" id="ARBA00022603"/>
    </source>
</evidence>
<dbReference type="InterPro" id="IPR029063">
    <property type="entry name" value="SAM-dependent_MTases_sf"/>
</dbReference>
<dbReference type="InterPro" id="IPR014031">
    <property type="entry name" value="Ketoacyl_synth_C"/>
</dbReference>
<dbReference type="Pfam" id="PF08242">
    <property type="entry name" value="Methyltransf_12"/>
    <property type="match status" value="1"/>
</dbReference>
<evidence type="ECO:0000256" key="8">
    <source>
        <dbReference type="PROSITE-ProRule" id="PRU01363"/>
    </source>
</evidence>
<reference evidence="12" key="1">
    <citation type="submission" date="2022-12" db="EMBL/GenBank/DDBJ databases">
        <authorList>
            <person name="Petersen C."/>
        </authorList>
    </citation>
    <scope>NUCLEOTIDE SEQUENCE</scope>
    <source>
        <strain evidence="12">IBT 35673</strain>
    </source>
</reference>
<dbReference type="SUPFAM" id="SSF53335">
    <property type="entry name" value="S-adenosyl-L-methionine-dependent methyltransferases"/>
    <property type="match status" value="1"/>
</dbReference>
<dbReference type="InterPro" id="IPR018201">
    <property type="entry name" value="Ketoacyl_synth_AS"/>
</dbReference>
<dbReference type="InterPro" id="IPR020843">
    <property type="entry name" value="ER"/>
</dbReference>
<dbReference type="GO" id="GO:1901336">
    <property type="term" value="P:lactone biosynthetic process"/>
    <property type="evidence" value="ECO:0007669"/>
    <property type="project" value="UniProtKB-ARBA"/>
</dbReference>
<dbReference type="Pfam" id="PF00698">
    <property type="entry name" value="Acyl_transf_1"/>
    <property type="match status" value="1"/>
</dbReference>
<feature type="domain" description="Ketosynthase family 3 (KS3)" evidence="10">
    <location>
        <begin position="1"/>
        <end position="418"/>
    </location>
</feature>
<organism evidence="12 13">
    <name type="scientific">Penicillium brevicompactum</name>
    <dbReference type="NCBI Taxonomy" id="5074"/>
    <lineage>
        <taxon>Eukaryota</taxon>
        <taxon>Fungi</taxon>
        <taxon>Dikarya</taxon>
        <taxon>Ascomycota</taxon>
        <taxon>Pezizomycotina</taxon>
        <taxon>Eurotiomycetes</taxon>
        <taxon>Eurotiomycetidae</taxon>
        <taxon>Eurotiales</taxon>
        <taxon>Aspergillaceae</taxon>
        <taxon>Penicillium</taxon>
    </lineage>
</organism>
<comment type="caution">
    <text evidence="12">The sequence shown here is derived from an EMBL/GenBank/DDBJ whole genome shotgun (WGS) entry which is preliminary data.</text>
</comment>
<evidence type="ECO:0000259" key="9">
    <source>
        <dbReference type="PROSITE" id="PS50075"/>
    </source>
</evidence>
<dbReference type="InterPro" id="IPR013217">
    <property type="entry name" value="Methyltransf_12"/>
</dbReference>
<dbReference type="PROSITE" id="PS50075">
    <property type="entry name" value="CARRIER"/>
    <property type="match status" value="1"/>
</dbReference>
<dbReference type="Pfam" id="PF16197">
    <property type="entry name" value="KAsynt_C_assoc"/>
    <property type="match status" value="1"/>
</dbReference>
<dbReference type="InterPro" id="IPR049900">
    <property type="entry name" value="PKS_mFAS_DH"/>
</dbReference>
<dbReference type="InterPro" id="IPR001227">
    <property type="entry name" value="Ac_transferase_dom_sf"/>
</dbReference>
<gene>
    <name evidence="12" type="ORF">N7452_004719</name>
</gene>
<dbReference type="SUPFAM" id="SSF53901">
    <property type="entry name" value="Thiolase-like"/>
    <property type="match status" value="1"/>
</dbReference>
<dbReference type="InterPro" id="IPR049551">
    <property type="entry name" value="PKS_DH_C"/>
</dbReference>
<dbReference type="CDD" id="cd00833">
    <property type="entry name" value="PKS"/>
    <property type="match status" value="1"/>
</dbReference>
<evidence type="ECO:0000256" key="2">
    <source>
        <dbReference type="ARBA" id="ARBA00022553"/>
    </source>
</evidence>
<keyword evidence="7" id="KW-0012">Acyltransferase</keyword>
<dbReference type="CDD" id="cd05274">
    <property type="entry name" value="KR_FAS_SDR_x"/>
    <property type="match status" value="1"/>
</dbReference>
<dbReference type="PANTHER" id="PTHR43775:SF49">
    <property type="entry name" value="SYNTHASE, PUTATIVE (JCVI)-RELATED"/>
    <property type="match status" value="1"/>
</dbReference>
<dbReference type="InterPro" id="IPR020807">
    <property type="entry name" value="PKS_DH"/>
</dbReference>
<keyword evidence="6" id="KW-0511">Multifunctional enzyme</keyword>
<dbReference type="InterPro" id="IPR036291">
    <property type="entry name" value="NAD(P)-bd_dom_sf"/>
</dbReference>
<dbReference type="InterPro" id="IPR020841">
    <property type="entry name" value="PKS_Beta-ketoAc_synthase_dom"/>
</dbReference>
<keyword evidence="5" id="KW-0521">NADP</keyword>
<feature type="domain" description="Carrier" evidence="9">
    <location>
        <begin position="2378"/>
        <end position="2459"/>
    </location>
</feature>
<evidence type="ECO:0000256" key="4">
    <source>
        <dbReference type="ARBA" id="ARBA00022679"/>
    </source>
</evidence>
<dbReference type="GO" id="GO:0031177">
    <property type="term" value="F:phosphopantetheine binding"/>
    <property type="evidence" value="ECO:0007669"/>
    <property type="project" value="InterPro"/>
</dbReference>
<dbReference type="Pfam" id="PF21089">
    <property type="entry name" value="PKS_DH_N"/>
    <property type="match status" value="1"/>
</dbReference>
<dbReference type="Pfam" id="PF14765">
    <property type="entry name" value="PS-DH"/>
    <property type="match status" value="1"/>
</dbReference>
<dbReference type="PROSITE" id="PS00606">
    <property type="entry name" value="KS3_1"/>
    <property type="match status" value="1"/>
</dbReference>
<evidence type="ECO:0000313" key="13">
    <source>
        <dbReference type="Proteomes" id="UP001147695"/>
    </source>
</evidence>
<dbReference type="CDD" id="cd05195">
    <property type="entry name" value="enoyl_red"/>
    <property type="match status" value="1"/>
</dbReference>
<dbReference type="Gene3D" id="3.10.129.110">
    <property type="entry name" value="Polyketide synthase dehydratase"/>
    <property type="match status" value="1"/>
</dbReference>
<dbReference type="Pfam" id="PF02801">
    <property type="entry name" value="Ketoacyl-synt_C"/>
    <property type="match status" value="1"/>
</dbReference>
<keyword evidence="2" id="KW-0597">Phosphoprotein</keyword>
<dbReference type="PROSITE" id="PS52004">
    <property type="entry name" value="KS3_2"/>
    <property type="match status" value="1"/>
</dbReference>
<dbReference type="PANTHER" id="PTHR43775">
    <property type="entry name" value="FATTY ACID SYNTHASE"/>
    <property type="match status" value="1"/>
</dbReference>